<proteinExistence type="predicted"/>
<protein>
    <submittedName>
        <fullName evidence="1">Uncharacterized protein</fullName>
    </submittedName>
</protein>
<sequence length="118" mass="13136">MVTSLHLIALSHHISTNGLNEVNPGFMIEHNTYIAGMFENSYEDLTLIAGKKFEHETEWVNIGFMAGAVVGYEEHQVPIYIAGVTPYVAPYVQVNTPYVKPTVALFGEALTLSFEIEF</sequence>
<accession>A0AAX4J580</accession>
<reference evidence="1" key="1">
    <citation type="submission" date="2023-11" db="EMBL/GenBank/DDBJ databases">
        <title>Complete genome sequence of Vibrio virus vB_VpM-pA2SJ1.</title>
        <authorList>
            <person name="Lim S.J."/>
            <person name="Park S.Y."/>
            <person name="Kim J.H."/>
        </authorList>
    </citation>
    <scope>NUCLEOTIDE SEQUENCE</scope>
</reference>
<organism evidence="1 2">
    <name type="scientific">Vibrio phage vB_VpM-pA2SJ1</name>
    <dbReference type="NCBI Taxonomy" id="3095964"/>
    <lineage>
        <taxon>Viruses</taxon>
        <taxon>Duplodnaviria</taxon>
        <taxon>Heunggongvirae</taxon>
        <taxon>Uroviricota</taxon>
        <taxon>Caudoviricetes</taxon>
    </lineage>
</organism>
<name>A0AAX4J580_9CAUD</name>
<evidence type="ECO:0000313" key="2">
    <source>
        <dbReference type="Proteomes" id="UP001432163"/>
    </source>
</evidence>
<dbReference type="EMBL" id="OR813779">
    <property type="protein sequence ID" value="WRQ13070.1"/>
    <property type="molecule type" value="Genomic_DNA"/>
</dbReference>
<dbReference type="Proteomes" id="UP001432163">
    <property type="component" value="Segment"/>
</dbReference>
<evidence type="ECO:0000313" key="1">
    <source>
        <dbReference type="EMBL" id="WRQ13070.1"/>
    </source>
</evidence>